<name>A0A545UJW4_9GAMM</name>
<dbReference type="Gene3D" id="3.40.50.1100">
    <property type="match status" value="2"/>
</dbReference>
<feature type="modified residue" description="N6-(pyridoxal phosphate)lysine" evidence="5">
    <location>
        <position position="49"/>
    </location>
</feature>
<keyword evidence="8" id="KW-1185">Reference proteome</keyword>
<accession>A0A545UJW4</accession>
<evidence type="ECO:0000313" key="7">
    <source>
        <dbReference type="EMBL" id="TQV89760.1"/>
    </source>
</evidence>
<comment type="cofactor">
    <cofactor evidence="1">
        <name>pyridoxal 5'-phosphate</name>
        <dbReference type="ChEBI" id="CHEBI:597326"/>
    </cofactor>
</comment>
<organism evidence="7 8">
    <name type="scientific">Aliikangiella coralliicola</name>
    <dbReference type="NCBI Taxonomy" id="2592383"/>
    <lineage>
        <taxon>Bacteria</taxon>
        <taxon>Pseudomonadati</taxon>
        <taxon>Pseudomonadota</taxon>
        <taxon>Gammaproteobacteria</taxon>
        <taxon>Oceanospirillales</taxon>
        <taxon>Pleioneaceae</taxon>
        <taxon>Aliikangiella</taxon>
    </lineage>
</organism>
<evidence type="ECO:0000256" key="2">
    <source>
        <dbReference type="ARBA" id="ARBA00008639"/>
    </source>
</evidence>
<dbReference type="InterPro" id="IPR001926">
    <property type="entry name" value="TrpB-like_PALP"/>
</dbReference>
<proteinExistence type="inferred from homology"/>
<feature type="active site" description="Nucleophile" evidence="4">
    <location>
        <position position="76"/>
    </location>
</feature>
<dbReference type="Pfam" id="PF00291">
    <property type="entry name" value="PALP"/>
    <property type="match status" value="1"/>
</dbReference>
<comment type="caution">
    <text evidence="7">The sequence shown here is derived from an EMBL/GenBank/DDBJ whole genome shotgun (WGS) entry which is preliminary data.</text>
</comment>
<dbReference type="RefSeq" id="WP_142891824.1">
    <property type="nucleotide sequence ID" value="NZ_ML660160.1"/>
</dbReference>
<evidence type="ECO:0000256" key="4">
    <source>
        <dbReference type="PIRSR" id="PIRSR006278-1"/>
    </source>
</evidence>
<dbReference type="PANTHER" id="PTHR43780">
    <property type="entry name" value="1-AMINOCYCLOPROPANE-1-CARBOXYLATE DEAMINASE-RELATED"/>
    <property type="match status" value="1"/>
</dbReference>
<feature type="domain" description="Tryptophan synthase beta chain-like PALP" evidence="6">
    <location>
        <begin position="14"/>
        <end position="294"/>
    </location>
</feature>
<dbReference type="InterPro" id="IPR036052">
    <property type="entry name" value="TrpB-like_PALP_sf"/>
</dbReference>
<keyword evidence="3 5" id="KW-0663">Pyridoxal phosphate</keyword>
<evidence type="ECO:0000256" key="5">
    <source>
        <dbReference type="PIRSR" id="PIRSR006278-2"/>
    </source>
</evidence>
<comment type="similarity">
    <text evidence="2">Belongs to the ACC deaminase/D-cysteine desulfhydrase family.</text>
</comment>
<dbReference type="GO" id="GO:0019148">
    <property type="term" value="F:D-cysteine desulfhydrase activity"/>
    <property type="evidence" value="ECO:0007669"/>
    <property type="project" value="TreeGrafter"/>
</dbReference>
<dbReference type="SUPFAM" id="SSF53686">
    <property type="entry name" value="Tryptophan synthase beta subunit-like PLP-dependent enzymes"/>
    <property type="match status" value="1"/>
</dbReference>
<evidence type="ECO:0000256" key="1">
    <source>
        <dbReference type="ARBA" id="ARBA00001933"/>
    </source>
</evidence>
<dbReference type="PIRSF" id="PIRSF006278">
    <property type="entry name" value="ACCD_DCysDesulf"/>
    <property type="match status" value="1"/>
</dbReference>
<evidence type="ECO:0000259" key="6">
    <source>
        <dbReference type="Pfam" id="PF00291"/>
    </source>
</evidence>
<protein>
    <submittedName>
        <fullName evidence="7">Pyridoxal-phosphate dependent enzyme</fullName>
    </submittedName>
</protein>
<dbReference type="OrthoDB" id="9801249at2"/>
<reference evidence="7 8" key="1">
    <citation type="submission" date="2019-07" db="EMBL/GenBank/DDBJ databases">
        <title>Draft genome for Aliikangiella sp. M105.</title>
        <authorList>
            <person name="Wang G."/>
        </authorList>
    </citation>
    <scope>NUCLEOTIDE SEQUENCE [LARGE SCALE GENOMIC DNA]</scope>
    <source>
        <strain evidence="7 8">M105</strain>
    </source>
</reference>
<evidence type="ECO:0000313" key="8">
    <source>
        <dbReference type="Proteomes" id="UP000315439"/>
    </source>
</evidence>
<dbReference type="InterPro" id="IPR027278">
    <property type="entry name" value="ACCD_DCysDesulf"/>
</dbReference>
<dbReference type="PANTHER" id="PTHR43780:SF2">
    <property type="entry name" value="1-AMINOCYCLOPROPANE-1-CARBOXYLATE DEAMINASE-RELATED"/>
    <property type="match status" value="1"/>
</dbReference>
<gene>
    <name evidence="7" type="ORF">FLL46_02445</name>
</gene>
<dbReference type="AlphaFoldDB" id="A0A545UJW4"/>
<dbReference type="EMBL" id="VIKS01000001">
    <property type="protein sequence ID" value="TQV89760.1"/>
    <property type="molecule type" value="Genomic_DNA"/>
</dbReference>
<sequence>MRVKKVSHLFALINNAPIQNISNQQLRACNIQLDIKRDDLLHPIISGNKWRKLKHVLLEIESRGYCRVATMGGQYSNFLHSLSYICKLLNWELELYVRGHPEQQKTPMLHDAAKWGANITYVTREGFRKLRHNPPELSDDVFWISEGGYDQLALKGSVESLMEVPRTYDYLVTAAATGTSLAGYCRGVIQLGFQTFDSKTKVLGVAVLNNGNEIAANVEQLIQARTQIEIVRGYEFGGYAKKTDELMSFIQQFEDSHAIPLDHVYNGKSFFATLDLIEKGYFPSGSRVLLIHTGGLQGNRQV</sequence>
<dbReference type="Proteomes" id="UP000315439">
    <property type="component" value="Unassembled WGS sequence"/>
</dbReference>
<evidence type="ECO:0000256" key="3">
    <source>
        <dbReference type="ARBA" id="ARBA00022898"/>
    </source>
</evidence>